<accession>A0AAV5S5A1</accession>
<dbReference type="AlphaFoldDB" id="A0AAV5S5A1"/>
<evidence type="ECO:0000313" key="4">
    <source>
        <dbReference type="Proteomes" id="UP001377567"/>
    </source>
</evidence>
<keyword evidence="1" id="KW-0812">Transmembrane</keyword>
<reference evidence="3" key="2">
    <citation type="submission" date="2023-06" db="EMBL/GenBank/DDBJ databases">
        <authorList>
            <person name="Mure A."/>
            <person name="Hattori Y."/>
        </authorList>
    </citation>
    <scope>NUCLEOTIDE SEQUENCE</scope>
    <source>
        <strain evidence="3">KH-74</strain>
    </source>
</reference>
<keyword evidence="4" id="KW-1185">Reference proteome</keyword>
<keyword evidence="1" id="KW-1133">Transmembrane helix</keyword>
<proteinExistence type="predicted"/>
<feature type="transmembrane region" description="Helical" evidence="1">
    <location>
        <begin position="31"/>
        <end position="49"/>
    </location>
</feature>
<keyword evidence="1" id="KW-0472">Membrane</keyword>
<sequence>MSTFLVYSCGLFAIALTYNRLMELYRATQTYLGNAILTYLAFLLHIQLFRKDGEDGYDDELNSPFVTTMNANYLGYSVSLFSYEAPAVNGFQIPVQIATENSEEAVAVEEIFWDTTAMVQQDTIDEVHTPADLPSSATFTIQDTGYKARQIRSIQKHEHVPFVLTRDPDEAREELFLQAMEIIRIRDQEY</sequence>
<evidence type="ECO:0000313" key="3">
    <source>
        <dbReference type="EMBL" id="GMM58241.1"/>
    </source>
</evidence>
<dbReference type="Proteomes" id="UP001377567">
    <property type="component" value="Unassembled WGS sequence"/>
</dbReference>
<dbReference type="EMBL" id="BTGD01000018">
    <property type="protein sequence ID" value="GMM58029.1"/>
    <property type="molecule type" value="Genomic_DNA"/>
</dbReference>
<evidence type="ECO:0000313" key="2">
    <source>
        <dbReference type="EMBL" id="GMM58029.1"/>
    </source>
</evidence>
<gene>
    <name evidence="2" type="ORF">DAKH74_046450</name>
    <name evidence="3" type="ORF">DAKH74_048570</name>
</gene>
<protein>
    <submittedName>
        <fullName evidence="3">Uncharacterized protein</fullName>
    </submittedName>
</protein>
<evidence type="ECO:0000256" key="1">
    <source>
        <dbReference type="SAM" id="Phobius"/>
    </source>
</evidence>
<organism evidence="3 4">
    <name type="scientific">Maudiozyma humilis</name>
    <name type="common">Sour dough yeast</name>
    <name type="synonym">Kazachstania humilis</name>
    <dbReference type="NCBI Taxonomy" id="51915"/>
    <lineage>
        <taxon>Eukaryota</taxon>
        <taxon>Fungi</taxon>
        <taxon>Dikarya</taxon>
        <taxon>Ascomycota</taxon>
        <taxon>Saccharomycotina</taxon>
        <taxon>Saccharomycetes</taxon>
        <taxon>Saccharomycetales</taxon>
        <taxon>Saccharomycetaceae</taxon>
        <taxon>Maudiozyma</taxon>
    </lineage>
</organism>
<reference evidence="3 4" key="1">
    <citation type="journal article" date="2023" name="Elife">
        <title>Identification of key yeast species and microbe-microbe interactions impacting larval growth of Drosophila in the wild.</title>
        <authorList>
            <person name="Mure A."/>
            <person name="Sugiura Y."/>
            <person name="Maeda R."/>
            <person name="Honda K."/>
            <person name="Sakurai N."/>
            <person name="Takahashi Y."/>
            <person name="Watada M."/>
            <person name="Katoh T."/>
            <person name="Gotoh A."/>
            <person name="Gotoh Y."/>
            <person name="Taniguchi I."/>
            <person name="Nakamura K."/>
            <person name="Hayashi T."/>
            <person name="Katayama T."/>
            <person name="Uemura T."/>
            <person name="Hattori Y."/>
        </authorList>
    </citation>
    <scope>NUCLEOTIDE SEQUENCE [LARGE SCALE GENOMIC DNA]</scope>
    <source>
        <strain evidence="3 4">KH-74</strain>
    </source>
</reference>
<dbReference type="EMBL" id="BTGD01000022">
    <property type="protein sequence ID" value="GMM58241.1"/>
    <property type="molecule type" value="Genomic_DNA"/>
</dbReference>
<comment type="caution">
    <text evidence="3">The sequence shown here is derived from an EMBL/GenBank/DDBJ whole genome shotgun (WGS) entry which is preliminary data.</text>
</comment>
<name>A0AAV5S5A1_MAUHU</name>